<dbReference type="Proteomes" id="UP000005239">
    <property type="component" value="Unassembled WGS sequence"/>
</dbReference>
<accession>A0A8R1V4D0</accession>
<reference evidence="2" key="1">
    <citation type="journal article" date="2008" name="Nat. Genet.">
        <title>The Pristionchus pacificus genome provides a unique perspective on nematode lifestyle and parasitism.</title>
        <authorList>
            <person name="Dieterich C."/>
            <person name="Clifton S.W."/>
            <person name="Schuster L.N."/>
            <person name="Chinwalla A."/>
            <person name="Delehaunty K."/>
            <person name="Dinkelacker I."/>
            <person name="Fulton L."/>
            <person name="Fulton R."/>
            <person name="Godfrey J."/>
            <person name="Minx P."/>
            <person name="Mitreva M."/>
            <person name="Roeseler W."/>
            <person name="Tian H."/>
            <person name="Witte H."/>
            <person name="Yang S.P."/>
            <person name="Wilson R.K."/>
            <person name="Sommer R.J."/>
        </authorList>
    </citation>
    <scope>NUCLEOTIDE SEQUENCE [LARGE SCALE GENOMIC DNA]</scope>
    <source>
        <strain evidence="2">PS312</strain>
    </source>
</reference>
<keyword evidence="2" id="KW-1185">Reference proteome</keyword>
<evidence type="ECO:0000313" key="2">
    <source>
        <dbReference type="Proteomes" id="UP000005239"/>
    </source>
</evidence>
<evidence type="ECO:0000313" key="1">
    <source>
        <dbReference type="EnsemblMetazoa" id="PPA46220.1"/>
    </source>
</evidence>
<gene>
    <name evidence="1" type="primary">WBGene00284589</name>
</gene>
<organism evidence="1 2">
    <name type="scientific">Pristionchus pacificus</name>
    <name type="common">Parasitic nematode worm</name>
    <dbReference type="NCBI Taxonomy" id="54126"/>
    <lineage>
        <taxon>Eukaryota</taxon>
        <taxon>Metazoa</taxon>
        <taxon>Ecdysozoa</taxon>
        <taxon>Nematoda</taxon>
        <taxon>Chromadorea</taxon>
        <taxon>Rhabditida</taxon>
        <taxon>Rhabditina</taxon>
        <taxon>Diplogasteromorpha</taxon>
        <taxon>Diplogasteroidea</taxon>
        <taxon>Neodiplogasteridae</taxon>
        <taxon>Pristionchus</taxon>
    </lineage>
</organism>
<protein>
    <submittedName>
        <fullName evidence="1">Uncharacterized protein</fullName>
    </submittedName>
</protein>
<accession>A0A2A6CV23</accession>
<proteinExistence type="predicted"/>
<name>A0A2A6CV23_PRIPA</name>
<dbReference type="AlphaFoldDB" id="A0A2A6CV23"/>
<reference evidence="1" key="2">
    <citation type="submission" date="2022-06" db="UniProtKB">
        <authorList>
            <consortium name="EnsemblMetazoa"/>
        </authorList>
    </citation>
    <scope>IDENTIFICATION</scope>
    <source>
        <strain evidence="1">PS312</strain>
    </source>
</reference>
<sequence>MGGWIQMRRREMCVNVRGEVRFRAANKTYKRNADKGQVERVCDAQCKEVSIKVTSQKDLFKGRLAH</sequence>
<dbReference type="EnsemblMetazoa" id="PPA46220.1">
    <property type="protein sequence ID" value="PPA46220.1"/>
    <property type="gene ID" value="WBGene00284589"/>
</dbReference>